<keyword evidence="2 10" id="KW-0158">Chromosome</keyword>
<dbReference type="Proteomes" id="UP001158576">
    <property type="component" value="Chromosome 1"/>
</dbReference>
<feature type="compositionally biased region" description="Basic and acidic residues" evidence="12">
    <location>
        <begin position="1"/>
        <end position="12"/>
    </location>
</feature>
<evidence type="ECO:0000256" key="5">
    <source>
        <dbReference type="ARBA" id="ARBA00022838"/>
    </source>
</evidence>
<keyword evidence="7 10" id="KW-0539">Nucleus</keyword>
<evidence type="ECO:0000313" key="14">
    <source>
        <dbReference type="EMBL" id="CAG5106839.1"/>
    </source>
</evidence>
<comment type="similarity">
    <text evidence="1 10">Belongs to the NDC80/HEC1 family.</text>
</comment>
<evidence type="ECO:0000256" key="8">
    <source>
        <dbReference type="ARBA" id="ARBA00023306"/>
    </source>
</evidence>
<dbReference type="EMBL" id="OU015566">
    <property type="protein sequence ID" value="CAG5106839.1"/>
    <property type="molecule type" value="Genomic_DNA"/>
</dbReference>
<keyword evidence="5 10" id="KW-0995">Kinetochore</keyword>
<evidence type="ECO:0000256" key="4">
    <source>
        <dbReference type="ARBA" id="ARBA00022776"/>
    </source>
</evidence>
<organism evidence="14 15">
    <name type="scientific">Oikopleura dioica</name>
    <name type="common">Tunicate</name>
    <dbReference type="NCBI Taxonomy" id="34765"/>
    <lineage>
        <taxon>Eukaryota</taxon>
        <taxon>Metazoa</taxon>
        <taxon>Chordata</taxon>
        <taxon>Tunicata</taxon>
        <taxon>Appendicularia</taxon>
        <taxon>Copelata</taxon>
        <taxon>Oikopleuridae</taxon>
        <taxon>Oikopleura</taxon>
    </lineage>
</organism>
<evidence type="ECO:0000256" key="3">
    <source>
        <dbReference type="ARBA" id="ARBA00022618"/>
    </source>
</evidence>
<dbReference type="Gene3D" id="1.10.418.30">
    <property type="entry name" value="Ncd80 complex, Ncd80 subunit"/>
    <property type="match status" value="1"/>
</dbReference>
<dbReference type="InterPro" id="IPR038273">
    <property type="entry name" value="Ndc80_sf"/>
</dbReference>
<evidence type="ECO:0000256" key="1">
    <source>
        <dbReference type="ARBA" id="ARBA00007050"/>
    </source>
</evidence>
<feature type="domain" description="Kinetochore protein Ndc80 CH" evidence="13">
    <location>
        <begin position="52"/>
        <end position="176"/>
    </location>
</feature>
<protein>
    <recommendedName>
        <fullName evidence="10">Kinetochore protein NDC80</fullName>
    </recommendedName>
</protein>
<accession>A0ABN7SUL6</accession>
<evidence type="ECO:0000256" key="6">
    <source>
        <dbReference type="ARBA" id="ARBA00023054"/>
    </source>
</evidence>
<gene>
    <name evidence="14" type="ORF">OKIOD_LOCUS11788</name>
</gene>
<keyword evidence="9 10" id="KW-0137">Centromere</keyword>
<evidence type="ECO:0000256" key="11">
    <source>
        <dbReference type="SAM" id="Coils"/>
    </source>
</evidence>
<evidence type="ECO:0000256" key="2">
    <source>
        <dbReference type="ARBA" id="ARBA00022454"/>
    </source>
</evidence>
<keyword evidence="6 11" id="KW-0175">Coiled coil</keyword>
<keyword evidence="15" id="KW-1185">Reference proteome</keyword>
<proteinExistence type="inferred from homology"/>
<dbReference type="InterPro" id="IPR005550">
    <property type="entry name" value="Kinetochore_Ndc80"/>
</dbReference>
<evidence type="ECO:0000256" key="7">
    <source>
        <dbReference type="ARBA" id="ARBA00023242"/>
    </source>
</evidence>
<feature type="compositionally biased region" description="Basic and acidic residues" evidence="12">
    <location>
        <begin position="57"/>
        <end position="68"/>
    </location>
</feature>
<feature type="region of interest" description="Disordered" evidence="12">
    <location>
        <begin position="1"/>
        <end position="68"/>
    </location>
</feature>
<comment type="subcellular location">
    <subcellularLocation>
        <location evidence="10">Chromosome</location>
        <location evidence="10">Centromere</location>
        <location evidence="10">Kinetochore</location>
    </subcellularLocation>
    <subcellularLocation>
        <location evidence="10">Nucleus</location>
    </subcellularLocation>
</comment>
<evidence type="ECO:0000313" key="15">
    <source>
        <dbReference type="Proteomes" id="UP001158576"/>
    </source>
</evidence>
<comment type="function">
    <text evidence="10">Acts as a component of the essential kinetochore-associated NDC80 complex, which is required for chromosome segregation and spindle checkpoint activity.</text>
</comment>
<evidence type="ECO:0000259" key="13">
    <source>
        <dbReference type="Pfam" id="PF03801"/>
    </source>
</evidence>
<comment type="subunit">
    <text evidence="10">Component of the NDC80 complex.</text>
</comment>
<dbReference type="PANTHER" id="PTHR10643">
    <property type="entry name" value="KINETOCHORE PROTEIN NDC80"/>
    <property type="match status" value="1"/>
</dbReference>
<evidence type="ECO:0000256" key="9">
    <source>
        <dbReference type="ARBA" id="ARBA00023328"/>
    </source>
</evidence>
<feature type="coiled-coil region" evidence="11">
    <location>
        <begin position="227"/>
        <end position="324"/>
    </location>
</feature>
<dbReference type="InterPro" id="IPR055260">
    <property type="entry name" value="Ndc80_CH"/>
</dbReference>
<keyword evidence="3 10" id="KW-0132">Cell division</keyword>
<keyword evidence="8 10" id="KW-0131">Cell cycle</keyword>
<dbReference type="Pfam" id="PF03801">
    <property type="entry name" value="Ndc80_HEC"/>
    <property type="match status" value="1"/>
</dbReference>
<dbReference type="PANTHER" id="PTHR10643:SF2">
    <property type="entry name" value="KINETOCHORE PROTEIN NDC80 HOMOLOG"/>
    <property type="match status" value="1"/>
</dbReference>
<evidence type="ECO:0000256" key="12">
    <source>
        <dbReference type="SAM" id="MobiDB-lite"/>
    </source>
</evidence>
<evidence type="ECO:0000256" key="10">
    <source>
        <dbReference type="RuleBase" id="RU368072"/>
    </source>
</evidence>
<name>A0ABN7SUL6_OIKDI</name>
<feature type="coiled-coil region" evidence="11">
    <location>
        <begin position="419"/>
        <end position="513"/>
    </location>
</feature>
<reference evidence="14 15" key="1">
    <citation type="submission" date="2021-04" db="EMBL/GenBank/DDBJ databases">
        <authorList>
            <person name="Bliznina A."/>
        </authorList>
    </citation>
    <scope>NUCLEOTIDE SEQUENCE [LARGE SCALE GENOMIC DNA]</scope>
</reference>
<sequence>MFSRKSEMDGHRRLTTVRKSEFPSSGGRQPRDSLTADSYRLSIAGGQSTIKRPKTHSSNDPRDLAKKANQKEVVEKLQNFLINEINFREVSLKELSNMTTGLFHEIFSTFVRIILGPNYLMSFGKVKPAELIVETMRAVDYPFKLVKSSFVNLTKQTFPTAIGVLDWLIDLIGIQQAAENAAQDTADIEEIIPIFEGYARYAAGEGDIDDITDDVTNEVAKSKQEQLALEEIDIDDAYRRMEEAELELKDFKNAKRCYENDLVDLTKAIEDSTKFLNLSKYHVEKGAAEIKTLREEETKQKEMIEQLKKDNAELRERIGDQETAIEKKNRYNALVEEDQKWQETVAAQRQDLGIIEVKISRERATAADILINYNTAANSLREFSEKFKIPSSISAKNLSMLEEKQKLIGEADQLCHKQISSLRSETDVLNFENDELEKRIQEEQDDHDLVKTQFESRFQKSKAELNRVEEENAHMKSRIGKRRENVMSISEDIETLQSDRIDLERKLQDVKENDENANYGDEEERTIIDFLESANDKKNTADTQFKIVQSIFEEEMSVIQTRVKRNEEIHEFITRKNFD</sequence>
<keyword evidence="4 10" id="KW-0498">Mitosis</keyword>